<name>A0A7J3ZLJ8_9CREN</name>
<dbReference type="InterPro" id="IPR004789">
    <property type="entry name" value="Acetalactate_synth_ssu"/>
</dbReference>
<dbReference type="NCBIfam" id="TIGR00119">
    <property type="entry name" value="acolac_sm"/>
    <property type="match status" value="1"/>
</dbReference>
<comment type="subunit">
    <text evidence="1">Dimer of large and small chains.</text>
</comment>
<comment type="caution">
    <text evidence="3">The sequence shown here is derived from an EMBL/GenBank/DDBJ whole genome shotgun (WGS) entry which is preliminary data.</text>
</comment>
<dbReference type="EC" id="2.2.1.6" evidence="1"/>
<dbReference type="GO" id="GO:1990610">
    <property type="term" value="F:acetolactate synthase regulator activity"/>
    <property type="evidence" value="ECO:0007669"/>
    <property type="project" value="UniProtKB-UniRule"/>
</dbReference>
<gene>
    <name evidence="3" type="primary">ilvN</name>
    <name evidence="3" type="ORF">ENM78_05945</name>
</gene>
<organism evidence="3">
    <name type="scientific">Fervidicoccus fontis</name>
    <dbReference type="NCBI Taxonomy" id="683846"/>
    <lineage>
        <taxon>Archaea</taxon>
        <taxon>Thermoproteota</taxon>
        <taxon>Thermoprotei</taxon>
        <taxon>Fervidicoccales</taxon>
        <taxon>Fervidicoccaceae</taxon>
        <taxon>Fervidicoccus</taxon>
    </lineage>
</organism>
<dbReference type="InterPro" id="IPR019455">
    <property type="entry name" value="Acetolactate_synth_ssu_C"/>
</dbReference>
<dbReference type="GO" id="GO:0009097">
    <property type="term" value="P:isoleucine biosynthetic process"/>
    <property type="evidence" value="ECO:0007669"/>
    <property type="project" value="UniProtKB-UniRule"/>
</dbReference>
<dbReference type="EMBL" id="DRZC01000079">
    <property type="protein sequence ID" value="HHQ80971.1"/>
    <property type="molecule type" value="Genomic_DNA"/>
</dbReference>
<dbReference type="UniPathway" id="UPA00047">
    <property type="reaction ID" value="UER00055"/>
</dbReference>
<dbReference type="UniPathway" id="UPA00049">
    <property type="reaction ID" value="UER00059"/>
</dbReference>
<reference evidence="3" key="1">
    <citation type="journal article" date="2020" name="mSystems">
        <title>Genome- and Community-Level Interaction Insights into Carbon Utilization and Element Cycling Functions of Hydrothermarchaeota in Hydrothermal Sediment.</title>
        <authorList>
            <person name="Zhou Z."/>
            <person name="Liu Y."/>
            <person name="Xu W."/>
            <person name="Pan J."/>
            <person name="Luo Z.H."/>
            <person name="Li M."/>
        </authorList>
    </citation>
    <scope>NUCLEOTIDE SEQUENCE [LARGE SCALE GENOMIC DNA]</scope>
    <source>
        <strain evidence="3">SpSt-1116</strain>
    </source>
</reference>
<keyword evidence="1 3" id="KW-0808">Transferase</keyword>
<dbReference type="InterPro" id="IPR002912">
    <property type="entry name" value="ACT_dom"/>
</dbReference>
<protein>
    <recommendedName>
        <fullName evidence="1">Acetolactate synthase small subunit</fullName>
        <shortName evidence="1">AHAS</shortName>
        <shortName evidence="1">ALS</shortName>
        <ecNumber evidence="1">2.2.1.6</ecNumber>
    </recommendedName>
    <alternativeName>
        <fullName evidence="1">Acetohydroxy-acid synthase small subunit</fullName>
    </alternativeName>
</protein>
<evidence type="ECO:0000313" key="3">
    <source>
        <dbReference type="EMBL" id="HHQ80971.1"/>
    </source>
</evidence>
<dbReference type="InterPro" id="IPR045865">
    <property type="entry name" value="ACT-like_dom_sf"/>
</dbReference>
<keyword evidence="1" id="KW-0100">Branched-chain amino acid biosynthesis</keyword>
<dbReference type="InterPro" id="IPR027271">
    <property type="entry name" value="Acetolactate_synth/TF_NikR_C"/>
</dbReference>
<comment type="similarity">
    <text evidence="1">Belongs to the acetolactate synthase small subunit family.</text>
</comment>
<comment type="catalytic activity">
    <reaction evidence="1">
        <text>2 pyruvate + H(+) = (2S)-2-acetolactate + CO2</text>
        <dbReference type="Rhea" id="RHEA:25249"/>
        <dbReference type="ChEBI" id="CHEBI:15361"/>
        <dbReference type="ChEBI" id="CHEBI:15378"/>
        <dbReference type="ChEBI" id="CHEBI:16526"/>
        <dbReference type="ChEBI" id="CHEBI:58476"/>
        <dbReference type="EC" id="2.2.1.6"/>
    </reaction>
</comment>
<dbReference type="GO" id="GO:0003984">
    <property type="term" value="F:acetolactate synthase activity"/>
    <property type="evidence" value="ECO:0007669"/>
    <property type="project" value="UniProtKB-UniRule"/>
</dbReference>
<dbReference type="GO" id="GO:0009099">
    <property type="term" value="P:L-valine biosynthetic process"/>
    <property type="evidence" value="ECO:0007669"/>
    <property type="project" value="UniProtKB-UniRule"/>
</dbReference>
<dbReference type="AlphaFoldDB" id="A0A7J3ZLJ8"/>
<evidence type="ECO:0000259" key="2">
    <source>
        <dbReference type="PROSITE" id="PS51671"/>
    </source>
</evidence>
<comment type="pathway">
    <text evidence="1">Amino-acid biosynthesis; L-valine biosynthesis; L-valine from pyruvate: step 1/4.</text>
</comment>
<feature type="domain" description="ACT" evidence="2">
    <location>
        <begin position="13"/>
        <end position="87"/>
    </location>
</feature>
<evidence type="ECO:0000256" key="1">
    <source>
        <dbReference type="RuleBase" id="RU368092"/>
    </source>
</evidence>
<dbReference type="InterPro" id="IPR054480">
    <property type="entry name" value="AHAS_small-like_ACT"/>
</dbReference>
<dbReference type="Gene3D" id="3.30.70.260">
    <property type="match status" value="1"/>
</dbReference>
<dbReference type="PANTHER" id="PTHR30239:SF0">
    <property type="entry name" value="ACETOLACTATE SYNTHASE SMALL SUBUNIT 1, CHLOROPLASTIC"/>
    <property type="match status" value="1"/>
</dbReference>
<dbReference type="PROSITE" id="PS51671">
    <property type="entry name" value="ACT"/>
    <property type="match status" value="1"/>
</dbReference>
<comment type="pathway">
    <text evidence="1">Amino-acid biosynthesis; L-isoleucine biosynthesis; L-isoleucine from 2-oxobutanoate: step 1/4.</text>
</comment>
<dbReference type="Pfam" id="PF10369">
    <property type="entry name" value="ALS_ss_C"/>
    <property type="match status" value="1"/>
</dbReference>
<sequence length="177" mass="19596">MTLREVGEVEPVVIIAIVEDRPGVLYKVSSIIRRAGVNIDAITVARTVEDGVSRMTFLINTTRGKAEYLARQIEKVPTVIAVGWHLLKDVHSLEVMLARISLGDDRHDRRELALLAKTLSLKILEETANNMVVAAVGSPEEVERVIELLMSKFKILDLARSGPTALTEVGRAWPESF</sequence>
<dbReference type="SUPFAM" id="SSF55021">
    <property type="entry name" value="ACT-like"/>
    <property type="match status" value="2"/>
</dbReference>
<accession>A0A7J3ZLJ8</accession>
<comment type="function">
    <text evidence="1">Catalyzes the conversion of 2 pyruvate molecules into acetolactate in the first common step of the biosynthetic pathway of the branched-amino acids such as leucine, isoleucine, and valine.</text>
</comment>
<dbReference type="GO" id="GO:0005829">
    <property type="term" value="C:cytosol"/>
    <property type="evidence" value="ECO:0007669"/>
    <property type="project" value="TreeGrafter"/>
</dbReference>
<proteinExistence type="inferred from homology"/>
<dbReference type="Gene3D" id="3.30.70.1150">
    <property type="entry name" value="ACT-like. Chain A, domain 2"/>
    <property type="match status" value="1"/>
</dbReference>
<keyword evidence="1" id="KW-0028">Amino-acid biosynthesis</keyword>
<dbReference type="Pfam" id="PF22629">
    <property type="entry name" value="ACT_AHAS_ss"/>
    <property type="match status" value="1"/>
</dbReference>
<dbReference type="PANTHER" id="PTHR30239">
    <property type="entry name" value="ACETOLACTATE SYNTHASE SMALL SUBUNIT"/>
    <property type="match status" value="1"/>
</dbReference>